<keyword evidence="4 10" id="KW-0645">Protease</keyword>
<keyword evidence="14" id="KW-1185">Reference proteome</keyword>
<evidence type="ECO:0000256" key="9">
    <source>
        <dbReference type="ARBA" id="ARBA00023136"/>
    </source>
</evidence>
<evidence type="ECO:0000256" key="2">
    <source>
        <dbReference type="ARBA" id="ARBA00004141"/>
    </source>
</evidence>
<keyword evidence="9 10" id="KW-0472">Membrane</keyword>
<dbReference type="Pfam" id="PF01694">
    <property type="entry name" value="Rhomboid"/>
    <property type="match status" value="1"/>
</dbReference>
<feature type="transmembrane region" description="Helical" evidence="10">
    <location>
        <begin position="1411"/>
        <end position="1428"/>
    </location>
</feature>
<evidence type="ECO:0000256" key="6">
    <source>
        <dbReference type="ARBA" id="ARBA00022801"/>
    </source>
</evidence>
<dbReference type="InterPro" id="IPR022764">
    <property type="entry name" value="Peptidase_S54_rhomboid_dom"/>
</dbReference>
<feature type="transmembrane region" description="Helical" evidence="10">
    <location>
        <begin position="1282"/>
        <end position="1303"/>
    </location>
</feature>
<protein>
    <recommendedName>
        <fullName evidence="10">Rhomboid-like protease</fullName>
        <ecNumber evidence="10">3.4.21.105</ecNumber>
    </recommendedName>
</protein>
<dbReference type="GO" id="GO:0004252">
    <property type="term" value="F:serine-type endopeptidase activity"/>
    <property type="evidence" value="ECO:0007669"/>
    <property type="project" value="InterPro"/>
</dbReference>
<feature type="transmembrane region" description="Helical" evidence="10">
    <location>
        <begin position="1473"/>
        <end position="1490"/>
    </location>
</feature>
<comment type="function">
    <text evidence="10">Serine protease involved in intramembrane proteolysis.</text>
</comment>
<evidence type="ECO:0000256" key="7">
    <source>
        <dbReference type="ARBA" id="ARBA00022825"/>
    </source>
</evidence>
<dbReference type="Gene3D" id="1.20.1540.10">
    <property type="entry name" value="Rhomboid-like"/>
    <property type="match status" value="1"/>
</dbReference>
<dbReference type="EMBL" id="CAJNJA010018786">
    <property type="protein sequence ID" value="CAE7431276.1"/>
    <property type="molecule type" value="Genomic_DNA"/>
</dbReference>
<feature type="transmembrane region" description="Helical" evidence="10">
    <location>
        <begin position="1379"/>
        <end position="1399"/>
    </location>
</feature>
<dbReference type="InterPro" id="IPR002610">
    <property type="entry name" value="Peptidase_S54_rhomboid-like"/>
</dbReference>
<accession>A0A812RBX8</accession>
<evidence type="ECO:0000256" key="4">
    <source>
        <dbReference type="ARBA" id="ARBA00022670"/>
    </source>
</evidence>
<feature type="compositionally biased region" description="Gly residues" evidence="11">
    <location>
        <begin position="527"/>
        <end position="539"/>
    </location>
</feature>
<keyword evidence="8 10" id="KW-1133">Transmembrane helix</keyword>
<dbReference type="Proteomes" id="UP000601435">
    <property type="component" value="Unassembled WGS sequence"/>
</dbReference>
<keyword evidence="7 10" id="KW-0720">Serine protease</keyword>
<evidence type="ECO:0000256" key="5">
    <source>
        <dbReference type="ARBA" id="ARBA00022692"/>
    </source>
</evidence>
<evidence type="ECO:0000256" key="10">
    <source>
        <dbReference type="RuleBase" id="RU362115"/>
    </source>
</evidence>
<feature type="transmembrane region" description="Helical" evidence="10">
    <location>
        <begin position="1434"/>
        <end position="1452"/>
    </location>
</feature>
<gene>
    <name evidence="13" type="primary">ROM3</name>
    <name evidence="13" type="ORF">SNEC2469_LOCUS11843</name>
</gene>
<evidence type="ECO:0000256" key="3">
    <source>
        <dbReference type="ARBA" id="ARBA00009045"/>
    </source>
</evidence>
<dbReference type="InterPro" id="IPR035952">
    <property type="entry name" value="Rhomboid-like_sf"/>
</dbReference>
<name>A0A812RBX8_9DINO</name>
<proteinExistence type="inferred from homology"/>
<sequence>MTCILAEDRRGYNLHRKSDRWRLSWKQKLADTLIKAGQETLDSRLRRGLVWPLVKGILNFKGGLSSEMLAWAFEHEDGKNPFCQMASEERKKRNELLEHFAHLLVSGAAESDKKPDEGSALVLEGLSQLIQKAIVATTMADCGMFDNVTDSRRLKWDTNFTWPPVVLNSFELLAQAPASPRERYFVQSLVDLFQDYVKKTGVDLANSEIPPEMERLWSMLHKDGVTSEEGRVFARAEEQVRSFSPNATRPMSCQCHHVAAAMASAMGKHLKEVGFDPSSAEADWVWKATDVSEMLDLFTLTEAGLEDPNLSFLYLLGEANHLKHSPVEEGEQLSEESVQRSMIKGVLVGLPMIQNYLAHLDIKHGGGDDIKQNYAAKEKWFLFLNIAWAVFHENEQVGIGELQRVSLQHRQQNVAFGLLVSAFSVLSSFSWDGINFKETNTEAFNDYNVALYTVWNYRWVRALFEPRRLQYHFWNALGLPMLEALGNQGSSAYWVNYRRDGLMASLINLSPLPEASQASVLSPRLESGGGGDAGAGGSQRSGAGADGFQASSATAQLFLGYLSALFIALRSGVSSAKPGKDQDLPLWAEPPPMPSVAAPQSLVLPRRSLSLNVLDGYDTLKLALRLLLSTVGQREAASSSRRLLEVSTIQELSICTHVGLYHTIRRRDLSERTLKLTITAIFQVGTAFLSLEADDGGPVVSIGWPVRLIEALLARSDAEPQLLVPNSRLCMEAVRNFVVETSHRSLALPDLWRAMLQLLFRAAPTTSRALWPSAKDKEVEAVQLLIWRRGLVWLLAHPQLHDGDTAGEDGAGSPSDSEANSFWGWALSELTTLAQEMAGNRGTGSIRLLLYAYRTLLHNLARPVSAAEYARDEPSELQEDCLSEAADVTGAGPCATGQDLSRASKAAAWSRVAVAMINFVGPAVGRPNAEEPDLQVLPLLKQSLLHARIPSLLASGNHGPFWARSVLEKLVSVLTGPVTSGAPLTVVREAVSLVSKFFLQNLQTLQRHESFGQLWLMVLRLMLQFIKRGSDDRDAELEEVSTENLKNLLGVLVSTSVLGFVSPKAAQPSDVAARPVWWQMTWDCIEVFIPGFGEDFSRSVLGTGAAEVLSQRHALVDLCLMRGLLHTVASSHVPFKRGLGTFHLRTLLAEVSDQGSQKKTLGGFLQCSTISCRSTEKSSYTFEDAALALGLTAGLGAAAASTALAPGAALLKMAMMIPTPPPPSLAPPAPPLAAATQGRTNALIPAQTPPGPPQFSLLDALLPNFNTDTFIWRVSMLQITEYIGSLLLGSAYGSPKLCSLYLLGASWGPAIAQGAVWRLMLPMMLHANALHIFFNLFFQMRIGFGMEKQFGRRKFCLLYMFCGFLGNLISVAVDPMKLAVGASTSGFGLLGVWAAEVLLTWDLLGESRSRVFLWFAFMVTSCIMMSTISPNVDFVGHFAGMLAGFLLAIILADMQEEHQPAWYDKAKMTAKNITALIVIASLVRAITLGPDGPIPYCGTIFHPRRLPF</sequence>
<dbReference type="PANTHER" id="PTHR22936:SF69">
    <property type="entry name" value="RHOMBOID-LIKE PROTEIN"/>
    <property type="match status" value="1"/>
</dbReference>
<comment type="caution">
    <text evidence="10">Lacks conserved residue(s) required for the propagation of feature annotation.</text>
</comment>
<dbReference type="PANTHER" id="PTHR22936">
    <property type="entry name" value="RHOMBOID-RELATED"/>
    <property type="match status" value="1"/>
</dbReference>
<evidence type="ECO:0000313" key="13">
    <source>
        <dbReference type="EMBL" id="CAE7431276.1"/>
    </source>
</evidence>
<evidence type="ECO:0000256" key="1">
    <source>
        <dbReference type="ARBA" id="ARBA00000156"/>
    </source>
</evidence>
<comment type="catalytic activity">
    <reaction evidence="1 10">
        <text>Cleaves type-1 transmembrane domains using a catalytic dyad composed of serine and histidine that are contributed by different transmembrane domains.</text>
        <dbReference type="EC" id="3.4.21.105"/>
    </reaction>
</comment>
<comment type="caution">
    <text evidence="13">The sequence shown here is derived from an EMBL/GenBank/DDBJ whole genome shotgun (WGS) entry which is preliminary data.</text>
</comment>
<dbReference type="OrthoDB" id="417486at2759"/>
<feature type="region of interest" description="Disordered" evidence="11">
    <location>
        <begin position="520"/>
        <end position="545"/>
    </location>
</feature>
<comment type="subcellular location">
    <subcellularLocation>
        <location evidence="2 10">Membrane</location>
        <topology evidence="2 10">Multi-pass membrane protein</topology>
    </subcellularLocation>
</comment>
<feature type="domain" description="Peptidase S54 rhomboid" evidence="12">
    <location>
        <begin position="1314"/>
        <end position="1452"/>
    </location>
</feature>
<feature type="transmembrane region" description="Helical" evidence="10">
    <location>
        <begin position="1185"/>
        <end position="1211"/>
    </location>
</feature>
<keyword evidence="6 10" id="KW-0378">Hydrolase</keyword>
<evidence type="ECO:0000256" key="8">
    <source>
        <dbReference type="ARBA" id="ARBA00022989"/>
    </source>
</evidence>
<reference evidence="13" key="1">
    <citation type="submission" date="2021-02" db="EMBL/GenBank/DDBJ databases">
        <authorList>
            <person name="Dougan E. K."/>
            <person name="Rhodes N."/>
            <person name="Thang M."/>
            <person name="Chan C."/>
        </authorList>
    </citation>
    <scope>NUCLEOTIDE SEQUENCE</scope>
</reference>
<feature type="transmembrane region" description="Helical" evidence="10">
    <location>
        <begin position="1315"/>
        <end position="1334"/>
    </location>
</feature>
<dbReference type="GO" id="GO:0006508">
    <property type="term" value="P:proteolysis"/>
    <property type="evidence" value="ECO:0007669"/>
    <property type="project" value="UniProtKB-KW"/>
</dbReference>
<feature type="transmembrane region" description="Helical" evidence="10">
    <location>
        <begin position="1355"/>
        <end position="1373"/>
    </location>
</feature>
<organism evidence="13 14">
    <name type="scientific">Symbiodinium necroappetens</name>
    <dbReference type="NCBI Taxonomy" id="1628268"/>
    <lineage>
        <taxon>Eukaryota</taxon>
        <taxon>Sar</taxon>
        <taxon>Alveolata</taxon>
        <taxon>Dinophyceae</taxon>
        <taxon>Suessiales</taxon>
        <taxon>Symbiodiniaceae</taxon>
        <taxon>Symbiodinium</taxon>
    </lineage>
</organism>
<dbReference type="SUPFAM" id="SSF144091">
    <property type="entry name" value="Rhomboid-like"/>
    <property type="match status" value="1"/>
</dbReference>
<dbReference type="GO" id="GO:0016020">
    <property type="term" value="C:membrane"/>
    <property type="evidence" value="ECO:0007669"/>
    <property type="project" value="UniProtKB-SubCell"/>
</dbReference>
<evidence type="ECO:0000259" key="12">
    <source>
        <dbReference type="Pfam" id="PF01694"/>
    </source>
</evidence>
<evidence type="ECO:0000256" key="11">
    <source>
        <dbReference type="SAM" id="MobiDB-lite"/>
    </source>
</evidence>
<keyword evidence="5 10" id="KW-0812">Transmembrane</keyword>
<comment type="similarity">
    <text evidence="3 10">Belongs to the peptidase S54 family.</text>
</comment>
<dbReference type="EC" id="3.4.21.105" evidence="10"/>
<evidence type="ECO:0000313" key="14">
    <source>
        <dbReference type="Proteomes" id="UP000601435"/>
    </source>
</evidence>